<dbReference type="AlphaFoldDB" id="A0A8T4J212"/>
<gene>
    <name evidence="1" type="ORF">KDA82_36830</name>
</gene>
<dbReference type="Proteomes" id="UP000675554">
    <property type="component" value="Unassembled WGS sequence"/>
</dbReference>
<protein>
    <submittedName>
        <fullName evidence="1">TetR/AcrR family transcriptional regulator</fullName>
    </submittedName>
</protein>
<dbReference type="InterPro" id="IPR036271">
    <property type="entry name" value="Tet_transcr_reg_TetR-rel_C_sf"/>
</dbReference>
<proteinExistence type="predicted"/>
<keyword evidence="2" id="KW-1185">Reference proteome</keyword>
<dbReference type="EMBL" id="JAGSMN010001456">
    <property type="protein sequence ID" value="MBR7678439.1"/>
    <property type="molecule type" value="Genomic_DNA"/>
</dbReference>
<evidence type="ECO:0000313" key="1">
    <source>
        <dbReference type="EMBL" id="MBR7678439.1"/>
    </source>
</evidence>
<feature type="non-terminal residue" evidence="1">
    <location>
        <position position="1"/>
    </location>
</feature>
<comment type="caution">
    <text evidence="1">The sequence shown here is derived from an EMBL/GenBank/DDBJ whole genome shotgun (WGS) entry which is preliminary data.</text>
</comment>
<reference evidence="1" key="1">
    <citation type="submission" date="2021-04" db="EMBL/GenBank/DDBJ databases">
        <title>Sequencing of actinobacteria type strains.</title>
        <authorList>
            <person name="Nguyen G.-S."/>
            <person name="Wentzel A."/>
        </authorList>
    </citation>
    <scope>NUCLEOTIDE SEQUENCE</scope>
    <source>
        <strain evidence="1">DSM 42095</strain>
    </source>
</reference>
<dbReference type="SUPFAM" id="SSF48498">
    <property type="entry name" value="Tetracyclin repressor-like, C-terminal domain"/>
    <property type="match status" value="1"/>
</dbReference>
<accession>A0A8T4J212</accession>
<organism evidence="1 2">
    <name type="scientific">Streptomyces daliensis</name>
    <dbReference type="NCBI Taxonomy" id="299421"/>
    <lineage>
        <taxon>Bacteria</taxon>
        <taxon>Bacillati</taxon>
        <taxon>Actinomycetota</taxon>
        <taxon>Actinomycetes</taxon>
        <taxon>Kitasatosporales</taxon>
        <taxon>Streptomycetaceae</taxon>
        <taxon>Streptomyces</taxon>
    </lineage>
</organism>
<sequence>RLLNALKTGRLTDQEAEGFAVHAAAVNQSLAVMSRAGASPAQLLAIVDVTVDALSRALRA</sequence>
<evidence type="ECO:0000313" key="2">
    <source>
        <dbReference type="Proteomes" id="UP000675554"/>
    </source>
</evidence>
<name>A0A8T4J212_9ACTN</name>
<dbReference type="Gene3D" id="1.10.357.10">
    <property type="entry name" value="Tetracycline Repressor, domain 2"/>
    <property type="match status" value="1"/>
</dbReference>